<dbReference type="InterPro" id="IPR016156">
    <property type="entry name" value="FAD/NAD-linked_Rdtase_dimer_sf"/>
</dbReference>
<evidence type="ECO:0000256" key="7">
    <source>
        <dbReference type="ARBA" id="ARBA00023157"/>
    </source>
</evidence>
<dbReference type="SUPFAM" id="SSF55424">
    <property type="entry name" value="FAD/NAD-linked reductases, dimerisation (C-terminal) domain"/>
    <property type="match status" value="1"/>
</dbReference>
<evidence type="ECO:0000256" key="9">
    <source>
        <dbReference type="RuleBase" id="RU003691"/>
    </source>
</evidence>
<keyword evidence="7" id="KW-1015">Disulfide bond</keyword>
<accession>A0ABD3QMR9</accession>
<proteinExistence type="inferred from homology"/>
<dbReference type="Proteomes" id="UP001530315">
    <property type="component" value="Unassembled WGS sequence"/>
</dbReference>
<keyword evidence="8 9" id="KW-0676">Redox-active center</keyword>
<feature type="compositionally biased region" description="Low complexity" evidence="10">
    <location>
        <begin position="1"/>
        <end position="17"/>
    </location>
</feature>
<dbReference type="Pfam" id="PF02852">
    <property type="entry name" value="Pyr_redox_dim"/>
    <property type="match status" value="1"/>
</dbReference>
<organism evidence="13 14">
    <name type="scientific">Stephanodiscus triporus</name>
    <dbReference type="NCBI Taxonomy" id="2934178"/>
    <lineage>
        <taxon>Eukaryota</taxon>
        <taxon>Sar</taxon>
        <taxon>Stramenopiles</taxon>
        <taxon>Ochrophyta</taxon>
        <taxon>Bacillariophyta</taxon>
        <taxon>Coscinodiscophyceae</taxon>
        <taxon>Thalassiosirophycidae</taxon>
        <taxon>Stephanodiscales</taxon>
        <taxon>Stephanodiscaceae</taxon>
        <taxon>Stephanodiscus</taxon>
    </lineage>
</organism>
<dbReference type="InterPro" id="IPR036188">
    <property type="entry name" value="FAD/NAD-bd_sf"/>
</dbReference>
<evidence type="ECO:0000256" key="3">
    <source>
        <dbReference type="ARBA" id="ARBA00012607"/>
    </source>
</evidence>
<evidence type="ECO:0000256" key="2">
    <source>
        <dbReference type="ARBA" id="ARBA00007532"/>
    </source>
</evidence>
<reference evidence="13 14" key="1">
    <citation type="submission" date="2024-10" db="EMBL/GenBank/DDBJ databases">
        <title>Updated reference genomes for cyclostephanoid diatoms.</title>
        <authorList>
            <person name="Roberts W.R."/>
            <person name="Alverson A.J."/>
        </authorList>
    </citation>
    <scope>NUCLEOTIDE SEQUENCE [LARGE SCALE GENOMIC DNA]</scope>
    <source>
        <strain evidence="13 14">AJA276-08</strain>
    </source>
</reference>
<keyword evidence="5 9" id="KW-0274">FAD</keyword>
<feature type="domain" description="Pyridine nucleotide-disulphide oxidoreductase dimerisation" evidence="11">
    <location>
        <begin position="556"/>
        <end position="670"/>
    </location>
</feature>
<dbReference type="PANTHER" id="PTHR42737:SF2">
    <property type="entry name" value="GLUTATHIONE REDUCTASE"/>
    <property type="match status" value="1"/>
</dbReference>
<evidence type="ECO:0000313" key="14">
    <source>
        <dbReference type="Proteomes" id="UP001530315"/>
    </source>
</evidence>
<dbReference type="PANTHER" id="PTHR42737">
    <property type="entry name" value="GLUTATHIONE REDUCTASE"/>
    <property type="match status" value="1"/>
</dbReference>
<evidence type="ECO:0000256" key="4">
    <source>
        <dbReference type="ARBA" id="ARBA00022630"/>
    </source>
</evidence>
<dbReference type="PRINTS" id="PR00411">
    <property type="entry name" value="PNDRDTASEI"/>
</dbReference>
<dbReference type="Gene3D" id="3.30.390.30">
    <property type="match status" value="1"/>
</dbReference>
<evidence type="ECO:0000313" key="13">
    <source>
        <dbReference type="EMBL" id="KAL3801314.1"/>
    </source>
</evidence>
<feature type="region of interest" description="Disordered" evidence="10">
    <location>
        <begin position="77"/>
        <end position="102"/>
    </location>
</feature>
<evidence type="ECO:0000259" key="11">
    <source>
        <dbReference type="Pfam" id="PF02852"/>
    </source>
</evidence>
<feature type="region of interest" description="Disordered" evidence="10">
    <location>
        <begin position="1"/>
        <end position="45"/>
    </location>
</feature>
<dbReference type="AlphaFoldDB" id="A0ABD3QMR9"/>
<evidence type="ECO:0000256" key="10">
    <source>
        <dbReference type="SAM" id="MobiDB-lite"/>
    </source>
</evidence>
<gene>
    <name evidence="13" type="ORF">ACHAW5_002229</name>
</gene>
<comment type="cofactor">
    <cofactor evidence="1">
        <name>FAD</name>
        <dbReference type="ChEBI" id="CHEBI:57692"/>
    </cofactor>
</comment>
<evidence type="ECO:0000256" key="6">
    <source>
        <dbReference type="ARBA" id="ARBA00023002"/>
    </source>
</evidence>
<sequence>MHVVASPPSAIILSSPSTTRRILPHRRRGRSSSTTSPKRSPPPPPSSPLLLLLLLSANSTFLLHLSIVVLRLAPRPAGADAASPPRDPGERRREDSTRRASPDYSAAAYASIADIELRRVRVMPSLLSSMSMSDYDYDLLVIGAGSGGIACARRAAGHGARVGVVERGRLGGTCVNVGCVPKKVMFNAASVSEVLDEMHHHGFSDSRDVDGLVFDWDDLRRRRDSYVERLNGMYERGLNESGVVTIRGTAGLGRRRGRIVVMVSPSPVNDGEEEGAGDGSTIDDANATATAPTAYSARRILLATGGSPTVPHDVIGASKYAITSDGFFELSYLPRTAVVVGGGYVAVELAGILNALGTNTSLVVRRGRALWDFDEMLSSTLDEEMRRRGIRVYANTDGVDRIEADEDDEYDDDDVGGGMGGTNGTTAMGAKTKTVFLRDGRSIGGVDVVVMAIGRDPEVGSLNLAEVGVMQNEGGYVVTNEYSETTVEGVYAVGDVTGNVELTPVAMSPNRDFMLPLWCPAMHCTHVEAIAAGRRLADRLFGPPGYENAKVSYENVPTVVFSHPPIGTIGLTERDAVAKYGHANLTIYRSKFSNLYYGPWDLSPDERPKTAMKLVCAGSNQLVVGLHVIGRGADEMLQGFGIAMKMGATKGDFDSCVAIHPTAAEEFVTMFPWGLGSQATGAKVSPLNGAASPEPVTD</sequence>
<evidence type="ECO:0000256" key="5">
    <source>
        <dbReference type="ARBA" id="ARBA00022827"/>
    </source>
</evidence>
<dbReference type="InterPro" id="IPR012999">
    <property type="entry name" value="Pyr_OxRdtase_I_AS"/>
</dbReference>
<comment type="similarity">
    <text evidence="2 9">Belongs to the class-I pyridine nucleotide-disulfide oxidoreductase family.</text>
</comment>
<dbReference type="EMBL" id="JALLAZ020000192">
    <property type="protein sequence ID" value="KAL3801314.1"/>
    <property type="molecule type" value="Genomic_DNA"/>
</dbReference>
<dbReference type="InterPro" id="IPR046952">
    <property type="entry name" value="GSHR/TRXR-like"/>
</dbReference>
<dbReference type="InterPro" id="IPR023753">
    <property type="entry name" value="FAD/NAD-binding_dom"/>
</dbReference>
<protein>
    <recommendedName>
        <fullName evidence="3">glutathione-disulfide reductase</fullName>
        <ecNumber evidence="3">1.8.1.7</ecNumber>
    </recommendedName>
</protein>
<evidence type="ECO:0000256" key="8">
    <source>
        <dbReference type="ARBA" id="ARBA00023284"/>
    </source>
</evidence>
<keyword evidence="6 9" id="KW-0560">Oxidoreductase</keyword>
<comment type="caution">
    <text evidence="13">The sequence shown here is derived from an EMBL/GenBank/DDBJ whole genome shotgun (WGS) entry which is preliminary data.</text>
</comment>
<dbReference type="EC" id="1.8.1.7" evidence="3"/>
<dbReference type="InterPro" id="IPR004099">
    <property type="entry name" value="Pyr_nucl-diS_OxRdtase_dimer"/>
</dbReference>
<dbReference type="PROSITE" id="PS00076">
    <property type="entry name" value="PYRIDINE_REDOX_1"/>
    <property type="match status" value="1"/>
</dbReference>
<name>A0ABD3QMR9_9STRA</name>
<dbReference type="Gene3D" id="3.50.50.60">
    <property type="entry name" value="FAD/NAD(P)-binding domain"/>
    <property type="match status" value="1"/>
</dbReference>
<dbReference type="GO" id="GO:0004362">
    <property type="term" value="F:glutathione-disulfide reductase (NADPH) activity"/>
    <property type="evidence" value="ECO:0007669"/>
    <property type="project" value="UniProtKB-EC"/>
</dbReference>
<dbReference type="PRINTS" id="PR00368">
    <property type="entry name" value="FADPNR"/>
</dbReference>
<evidence type="ECO:0000256" key="1">
    <source>
        <dbReference type="ARBA" id="ARBA00001974"/>
    </source>
</evidence>
<dbReference type="Pfam" id="PF07992">
    <property type="entry name" value="Pyr_redox_2"/>
    <property type="match status" value="1"/>
</dbReference>
<feature type="domain" description="FAD/NAD(P)-binding" evidence="12">
    <location>
        <begin position="137"/>
        <end position="507"/>
    </location>
</feature>
<keyword evidence="14" id="KW-1185">Reference proteome</keyword>
<evidence type="ECO:0000259" key="12">
    <source>
        <dbReference type="Pfam" id="PF07992"/>
    </source>
</evidence>
<feature type="compositionally biased region" description="Basic and acidic residues" evidence="10">
    <location>
        <begin position="87"/>
        <end position="101"/>
    </location>
</feature>
<dbReference type="FunFam" id="3.30.390.30:FF:000003">
    <property type="entry name" value="Glutathione reductase"/>
    <property type="match status" value="1"/>
</dbReference>
<keyword evidence="4 9" id="KW-0285">Flavoprotein</keyword>
<dbReference type="SUPFAM" id="SSF51905">
    <property type="entry name" value="FAD/NAD(P)-binding domain"/>
    <property type="match status" value="1"/>
</dbReference>